<feature type="domain" description="Carbohydrate kinase FGGY C-terminal" evidence="9">
    <location>
        <begin position="240"/>
        <end position="423"/>
    </location>
</feature>
<proteinExistence type="inferred from homology"/>
<dbReference type="PIRSF" id="PIRSF000538">
    <property type="entry name" value="GlpK"/>
    <property type="match status" value="1"/>
</dbReference>
<dbReference type="KEGG" id="mhev:MHEL_52130"/>
<dbReference type="GO" id="GO:0005829">
    <property type="term" value="C:cytosol"/>
    <property type="evidence" value="ECO:0007669"/>
    <property type="project" value="TreeGrafter"/>
</dbReference>
<dbReference type="GO" id="GO:0005524">
    <property type="term" value="F:ATP binding"/>
    <property type="evidence" value="ECO:0007669"/>
    <property type="project" value="UniProtKB-KW"/>
</dbReference>
<dbReference type="InterPro" id="IPR018483">
    <property type="entry name" value="Carb_kinase_FGGY_CS"/>
</dbReference>
<dbReference type="AlphaFoldDB" id="A0A7I7TD69"/>
<dbReference type="InterPro" id="IPR000577">
    <property type="entry name" value="Carb_kinase_FGGY"/>
</dbReference>
<dbReference type="PROSITE" id="PS00445">
    <property type="entry name" value="FGGY_KINASES_2"/>
    <property type="match status" value="1"/>
</dbReference>
<comment type="similarity">
    <text evidence="1 7">Belongs to the FGGY kinase family.</text>
</comment>
<dbReference type="InterPro" id="IPR018485">
    <property type="entry name" value="FGGY_C"/>
</dbReference>
<keyword evidence="4 7" id="KW-0418">Kinase</keyword>
<accession>A0A7I7TD69</accession>
<evidence type="ECO:0000256" key="1">
    <source>
        <dbReference type="ARBA" id="ARBA00009156"/>
    </source>
</evidence>
<sequence length="476" mass="49715">MTVLAIDQGTSGTKAIVVDPEDGIVGLAEVSVHPRYLNGGGVEQDPDELLESVLGAGRAAVAQAGRPIHAVSLANQGETVLAWDPQTGRALTQAIVWQDRRAGDVCDALSAHAEQLAERTGLVLDPYFSAPKMAWLRRNRETGGVVTTSDSWLLYRLTGAFVTDATTASRSLAVELGGQDWSPELLALFGLDDEQLPAIVSNDEIIGTTTEFGAEIPVGGIVVDQQAALLAEGCFDEGMAKCTFGTGAFLLANTGETGVRSASGLTSSLAWRIAGNDTFCVDGQVYTAASAIRWLSSLGVINGAEEMDGLAAPDNGGVMCVPAFAGLAAPRWKANATASISGMTLSTGRGHIVLAVLQGIAAQIAELVSAINADTASPLTTLRADGGLTHSKVLMQACADIVGLPVEIYPSAHATALGAAALARLSLQPQQSVREVVSDWQPSATYEPSWTPTRAAEFADRWRQLADTTYSQEGQR</sequence>
<gene>
    <name evidence="10" type="ORF">MHEL_52130</name>
</gene>
<dbReference type="Pfam" id="PF02782">
    <property type="entry name" value="FGGY_C"/>
    <property type="match status" value="1"/>
</dbReference>
<keyword evidence="5" id="KW-0067">ATP-binding</keyword>
<dbReference type="PANTHER" id="PTHR10196:SF69">
    <property type="entry name" value="GLYCEROL KINASE"/>
    <property type="match status" value="1"/>
</dbReference>
<evidence type="ECO:0000259" key="8">
    <source>
        <dbReference type="Pfam" id="PF00370"/>
    </source>
</evidence>
<dbReference type="EMBL" id="AP022596">
    <property type="protein sequence ID" value="BBY66970.1"/>
    <property type="molecule type" value="Genomic_DNA"/>
</dbReference>
<feature type="domain" description="Carbohydrate kinase FGGY N-terminal" evidence="8">
    <location>
        <begin position="3"/>
        <end position="230"/>
    </location>
</feature>
<dbReference type="PROSITE" id="PS00933">
    <property type="entry name" value="FGGY_KINASES_1"/>
    <property type="match status" value="1"/>
</dbReference>
<evidence type="ECO:0000256" key="4">
    <source>
        <dbReference type="ARBA" id="ARBA00022777"/>
    </source>
</evidence>
<dbReference type="InterPro" id="IPR043129">
    <property type="entry name" value="ATPase_NBD"/>
</dbReference>
<dbReference type="RefSeq" id="WP_163751007.1">
    <property type="nucleotide sequence ID" value="NZ_AP022596.1"/>
</dbReference>
<evidence type="ECO:0000256" key="3">
    <source>
        <dbReference type="ARBA" id="ARBA00022741"/>
    </source>
</evidence>
<dbReference type="Gene3D" id="3.30.420.40">
    <property type="match status" value="2"/>
</dbReference>
<keyword evidence="3" id="KW-0547">Nucleotide-binding</keyword>
<reference evidence="10 11" key="1">
    <citation type="journal article" date="2019" name="Emerg. Microbes Infect.">
        <title>Comprehensive subspecies identification of 175 nontuberculous mycobacteria species based on 7547 genomic profiles.</title>
        <authorList>
            <person name="Matsumoto Y."/>
            <person name="Kinjo T."/>
            <person name="Motooka D."/>
            <person name="Nabeya D."/>
            <person name="Jung N."/>
            <person name="Uechi K."/>
            <person name="Horii T."/>
            <person name="Iida T."/>
            <person name="Fujita J."/>
            <person name="Nakamura S."/>
        </authorList>
    </citation>
    <scope>NUCLEOTIDE SEQUENCE [LARGE SCALE GENOMIC DNA]</scope>
    <source>
        <strain evidence="10 11">JCM 30396</strain>
    </source>
</reference>
<dbReference type="GO" id="GO:0019563">
    <property type="term" value="P:glycerol catabolic process"/>
    <property type="evidence" value="ECO:0007669"/>
    <property type="project" value="TreeGrafter"/>
</dbReference>
<keyword evidence="11" id="KW-1185">Reference proteome</keyword>
<protein>
    <recommendedName>
        <fullName evidence="6">ATP:glycerol 3-phosphotransferase</fullName>
    </recommendedName>
</protein>
<dbReference type="PANTHER" id="PTHR10196">
    <property type="entry name" value="SUGAR KINASE"/>
    <property type="match status" value="1"/>
</dbReference>
<evidence type="ECO:0000256" key="5">
    <source>
        <dbReference type="ARBA" id="ARBA00022840"/>
    </source>
</evidence>
<evidence type="ECO:0000313" key="11">
    <source>
        <dbReference type="Proteomes" id="UP000467148"/>
    </source>
</evidence>
<evidence type="ECO:0000256" key="2">
    <source>
        <dbReference type="ARBA" id="ARBA00022679"/>
    </source>
</evidence>
<evidence type="ECO:0000313" key="10">
    <source>
        <dbReference type="EMBL" id="BBY66970.1"/>
    </source>
</evidence>
<dbReference type="InterPro" id="IPR018484">
    <property type="entry name" value="FGGY_N"/>
</dbReference>
<dbReference type="GO" id="GO:0004370">
    <property type="term" value="F:glycerol kinase activity"/>
    <property type="evidence" value="ECO:0007669"/>
    <property type="project" value="TreeGrafter"/>
</dbReference>
<name>A0A7I7TD69_9MYCO</name>
<dbReference type="SUPFAM" id="SSF53067">
    <property type="entry name" value="Actin-like ATPase domain"/>
    <property type="match status" value="2"/>
</dbReference>
<evidence type="ECO:0000256" key="7">
    <source>
        <dbReference type="RuleBase" id="RU003733"/>
    </source>
</evidence>
<keyword evidence="2 7" id="KW-0808">Transferase</keyword>
<dbReference type="Pfam" id="PF00370">
    <property type="entry name" value="FGGY_N"/>
    <property type="match status" value="1"/>
</dbReference>
<dbReference type="Proteomes" id="UP000467148">
    <property type="component" value="Chromosome"/>
</dbReference>
<evidence type="ECO:0000259" key="9">
    <source>
        <dbReference type="Pfam" id="PF02782"/>
    </source>
</evidence>
<evidence type="ECO:0000256" key="6">
    <source>
        <dbReference type="ARBA" id="ARBA00043149"/>
    </source>
</evidence>
<organism evidence="10 11">
    <name type="scientific">Mycolicibacterium helvum</name>
    <dbReference type="NCBI Taxonomy" id="1534349"/>
    <lineage>
        <taxon>Bacteria</taxon>
        <taxon>Bacillati</taxon>
        <taxon>Actinomycetota</taxon>
        <taxon>Actinomycetes</taxon>
        <taxon>Mycobacteriales</taxon>
        <taxon>Mycobacteriaceae</taxon>
        <taxon>Mycolicibacterium</taxon>
    </lineage>
</organism>